<evidence type="ECO:0000313" key="3">
    <source>
        <dbReference type="Proteomes" id="UP000094801"/>
    </source>
</evidence>
<dbReference type="Proteomes" id="UP000094801">
    <property type="component" value="Unassembled WGS sequence"/>
</dbReference>
<dbReference type="STRING" id="983967.A0A1E4T2C2"/>
<keyword evidence="3" id="KW-1185">Reference proteome</keyword>
<sequence length="139" mass="16327">MIRNDNVLICPVFALAISLFYRYEVMKEEEPDFENKSWRETVLFPPKNMKSKMTVMSPAAIAHNYREILKFAGKNRKFSANTHLGRKSGATMAVYKGVSRSEIERQGGWSNRIVDNYYYCHTWDTRSWCDWLGNTWLTL</sequence>
<dbReference type="InterPro" id="IPR011010">
    <property type="entry name" value="DNA_brk_join_enz"/>
</dbReference>
<proteinExistence type="predicted"/>
<feature type="domain" description="Ndc10" evidence="1">
    <location>
        <begin position="2"/>
        <end position="118"/>
    </location>
</feature>
<dbReference type="Gene3D" id="1.10.443.20">
    <property type="entry name" value="Centromere DNA-binding protein complex CBF3 subunit, domain 2"/>
    <property type="match status" value="1"/>
</dbReference>
<dbReference type="AlphaFoldDB" id="A0A1E4T2C2"/>
<feature type="non-terminal residue" evidence="2">
    <location>
        <position position="139"/>
    </location>
</feature>
<protein>
    <recommendedName>
        <fullName evidence="1">Ndc10 domain-containing protein</fullName>
    </recommendedName>
</protein>
<accession>A0A1E4T2C2</accession>
<dbReference type="OrthoDB" id="5582206at2759"/>
<dbReference type="Pfam" id="PF16787">
    <property type="entry name" value="NDC10_II"/>
    <property type="match status" value="1"/>
</dbReference>
<dbReference type="InterPro" id="IPR031872">
    <property type="entry name" value="NDC10_II"/>
</dbReference>
<gene>
    <name evidence="2" type="ORF">CANARDRAFT_27972</name>
</gene>
<evidence type="ECO:0000259" key="1">
    <source>
        <dbReference type="Pfam" id="PF16787"/>
    </source>
</evidence>
<dbReference type="SUPFAM" id="SSF56349">
    <property type="entry name" value="DNA breaking-rejoining enzymes"/>
    <property type="match status" value="1"/>
</dbReference>
<dbReference type="GO" id="GO:0003677">
    <property type="term" value="F:DNA binding"/>
    <property type="evidence" value="ECO:0007669"/>
    <property type="project" value="InterPro"/>
</dbReference>
<dbReference type="InterPro" id="IPR038279">
    <property type="entry name" value="Ndc10_dom2_sf"/>
</dbReference>
<evidence type="ECO:0000313" key="2">
    <source>
        <dbReference type="EMBL" id="ODV85899.1"/>
    </source>
</evidence>
<dbReference type="EMBL" id="KV453851">
    <property type="protein sequence ID" value="ODV85899.1"/>
    <property type="molecule type" value="Genomic_DNA"/>
</dbReference>
<name>A0A1E4T2C2_9ASCO</name>
<reference evidence="3" key="1">
    <citation type="submission" date="2016-04" db="EMBL/GenBank/DDBJ databases">
        <title>Comparative genomics of biotechnologically important yeasts.</title>
        <authorList>
            <consortium name="DOE Joint Genome Institute"/>
            <person name="Riley R."/>
            <person name="Haridas S."/>
            <person name="Wolfe K.H."/>
            <person name="Lopes M.R."/>
            <person name="Hittinger C.T."/>
            <person name="Goker M."/>
            <person name="Salamov A."/>
            <person name="Wisecaver J."/>
            <person name="Long T.M."/>
            <person name="Aerts A.L."/>
            <person name="Barry K."/>
            <person name="Choi C."/>
            <person name="Clum A."/>
            <person name="Coughlan A.Y."/>
            <person name="Deshpande S."/>
            <person name="Douglass A.P."/>
            <person name="Hanson S.J."/>
            <person name="Klenk H.-P."/>
            <person name="Labutti K."/>
            <person name="Lapidus A."/>
            <person name="Lindquist E."/>
            <person name="Lipzen A."/>
            <person name="Meier-Kolthoff J.P."/>
            <person name="Ohm R.A."/>
            <person name="Otillar R.P."/>
            <person name="Pangilinan J."/>
            <person name="Peng Y."/>
            <person name="Rokas A."/>
            <person name="Rosa C.A."/>
            <person name="Scheuner C."/>
            <person name="Sibirny A.A."/>
            <person name="Slot J.C."/>
            <person name="Stielow J.B."/>
            <person name="Sun H."/>
            <person name="Kurtzman C.P."/>
            <person name="Blackwell M."/>
            <person name="Grigoriev I.V."/>
            <person name="Jeffries T.W."/>
        </authorList>
    </citation>
    <scope>NUCLEOTIDE SEQUENCE [LARGE SCALE GENOMIC DNA]</scope>
    <source>
        <strain evidence="3">NRRL YB-2248</strain>
    </source>
</reference>
<organism evidence="2 3">
    <name type="scientific">[Candida] arabinofermentans NRRL YB-2248</name>
    <dbReference type="NCBI Taxonomy" id="983967"/>
    <lineage>
        <taxon>Eukaryota</taxon>
        <taxon>Fungi</taxon>
        <taxon>Dikarya</taxon>
        <taxon>Ascomycota</taxon>
        <taxon>Saccharomycotina</taxon>
        <taxon>Pichiomycetes</taxon>
        <taxon>Pichiales</taxon>
        <taxon>Pichiaceae</taxon>
        <taxon>Ogataea</taxon>
        <taxon>Ogataea/Candida clade</taxon>
    </lineage>
</organism>